<keyword evidence="2" id="KW-0805">Transcription regulation</keyword>
<dbReference type="GO" id="GO:0006352">
    <property type="term" value="P:DNA-templated transcription initiation"/>
    <property type="evidence" value="ECO:0007669"/>
    <property type="project" value="InterPro"/>
</dbReference>
<dbReference type="eggNOG" id="COG1595">
    <property type="taxonomic scope" value="Bacteria"/>
</dbReference>
<dbReference type="InterPro" id="IPR039425">
    <property type="entry name" value="RNA_pol_sigma-70-like"/>
</dbReference>
<protein>
    <submittedName>
        <fullName evidence="8">Uncharacterized protein</fullName>
    </submittedName>
</protein>
<evidence type="ECO:0000256" key="1">
    <source>
        <dbReference type="ARBA" id="ARBA00010641"/>
    </source>
</evidence>
<dbReference type="STRING" id="1196031.A361_03560"/>
<name>A0A160M7J0_9BACI</name>
<proteinExistence type="inferred from homology"/>
<dbReference type="AlphaFoldDB" id="A0A160M7J0"/>
<dbReference type="Pfam" id="PF08281">
    <property type="entry name" value="Sigma70_r4_2"/>
    <property type="match status" value="1"/>
</dbReference>
<dbReference type="EMBL" id="CP015506">
    <property type="protein sequence ID" value="AND38234.1"/>
    <property type="molecule type" value="Genomic_DNA"/>
</dbReference>
<evidence type="ECO:0000313" key="9">
    <source>
        <dbReference type="Proteomes" id="UP000077856"/>
    </source>
</evidence>
<keyword evidence="4" id="KW-0238">DNA-binding</keyword>
<dbReference type="PANTHER" id="PTHR43133:SF8">
    <property type="entry name" value="RNA POLYMERASE SIGMA FACTOR HI_1459-RELATED"/>
    <property type="match status" value="1"/>
</dbReference>
<dbReference type="PANTHER" id="PTHR43133">
    <property type="entry name" value="RNA POLYMERASE ECF-TYPE SIGMA FACTO"/>
    <property type="match status" value="1"/>
</dbReference>
<dbReference type="Gene3D" id="1.10.1740.10">
    <property type="match status" value="1"/>
</dbReference>
<dbReference type="InterPro" id="IPR014284">
    <property type="entry name" value="RNA_pol_sigma-70_dom"/>
</dbReference>
<dbReference type="Gene3D" id="1.10.10.10">
    <property type="entry name" value="Winged helix-like DNA-binding domain superfamily/Winged helix DNA-binding domain"/>
    <property type="match status" value="1"/>
</dbReference>
<comment type="similarity">
    <text evidence="1">Belongs to the sigma-70 factor family. ECF subfamily.</text>
</comment>
<evidence type="ECO:0000259" key="7">
    <source>
        <dbReference type="Pfam" id="PF08281"/>
    </source>
</evidence>
<keyword evidence="5" id="KW-0804">Transcription</keyword>
<evidence type="ECO:0000256" key="5">
    <source>
        <dbReference type="ARBA" id="ARBA00023163"/>
    </source>
</evidence>
<dbReference type="SUPFAM" id="SSF88659">
    <property type="entry name" value="Sigma3 and sigma4 domains of RNA polymerase sigma factors"/>
    <property type="match status" value="1"/>
</dbReference>
<evidence type="ECO:0000256" key="2">
    <source>
        <dbReference type="ARBA" id="ARBA00023015"/>
    </source>
</evidence>
<dbReference type="KEGG" id="bon:A361_03560"/>
<organism evidence="8 9">
    <name type="scientific">Cytobacillus oceanisediminis 2691</name>
    <dbReference type="NCBI Taxonomy" id="1196031"/>
    <lineage>
        <taxon>Bacteria</taxon>
        <taxon>Bacillati</taxon>
        <taxon>Bacillota</taxon>
        <taxon>Bacilli</taxon>
        <taxon>Bacillales</taxon>
        <taxon>Bacillaceae</taxon>
        <taxon>Cytobacillus</taxon>
    </lineage>
</organism>
<evidence type="ECO:0000259" key="6">
    <source>
        <dbReference type="Pfam" id="PF04542"/>
    </source>
</evidence>
<evidence type="ECO:0000256" key="3">
    <source>
        <dbReference type="ARBA" id="ARBA00023082"/>
    </source>
</evidence>
<accession>A0A160M7J0</accession>
<dbReference type="SUPFAM" id="SSF88946">
    <property type="entry name" value="Sigma2 domain of RNA polymerase sigma factors"/>
    <property type="match status" value="1"/>
</dbReference>
<dbReference type="InterPro" id="IPR036388">
    <property type="entry name" value="WH-like_DNA-bd_sf"/>
</dbReference>
<dbReference type="InterPro" id="IPR007627">
    <property type="entry name" value="RNA_pol_sigma70_r2"/>
</dbReference>
<dbReference type="RefSeq" id="WP_019379549.1">
    <property type="nucleotide sequence ID" value="NZ_CP015506.1"/>
</dbReference>
<keyword evidence="3" id="KW-0731">Sigma factor</keyword>
<dbReference type="InterPro" id="IPR013324">
    <property type="entry name" value="RNA_pol_sigma_r3/r4-like"/>
</dbReference>
<dbReference type="CDD" id="cd06171">
    <property type="entry name" value="Sigma70_r4"/>
    <property type="match status" value="1"/>
</dbReference>
<feature type="domain" description="RNA polymerase sigma-70 region 2" evidence="6">
    <location>
        <begin position="12"/>
        <end position="73"/>
    </location>
</feature>
<dbReference type="InterPro" id="IPR013249">
    <property type="entry name" value="RNA_pol_sigma70_r4_t2"/>
</dbReference>
<feature type="domain" description="RNA polymerase sigma factor 70 region 4 type 2" evidence="7">
    <location>
        <begin position="101"/>
        <end position="146"/>
    </location>
</feature>
<evidence type="ECO:0000256" key="4">
    <source>
        <dbReference type="ARBA" id="ARBA00023125"/>
    </source>
</evidence>
<reference evidence="8 9" key="1">
    <citation type="submission" date="2016-04" db="EMBL/GenBank/DDBJ databases">
        <title>Complete genome sequence of Bacillus oceanisediminis strain 2691.</title>
        <authorList>
            <person name="Jeong H."/>
            <person name="Kim H.J."/>
            <person name="Lee D.-W."/>
        </authorList>
    </citation>
    <scope>NUCLEOTIDE SEQUENCE [LARGE SCALE GENOMIC DNA]</scope>
    <source>
        <strain evidence="8 9">2691</strain>
    </source>
</reference>
<dbReference type="GO" id="GO:0016987">
    <property type="term" value="F:sigma factor activity"/>
    <property type="evidence" value="ECO:0007669"/>
    <property type="project" value="UniProtKB-KW"/>
</dbReference>
<dbReference type="InterPro" id="IPR013325">
    <property type="entry name" value="RNA_pol_sigma_r2"/>
</dbReference>
<sequence length="231" mass="27165">MITESLTIEEISLRLYKYCLSLSSSEWLAEDLTQETLIKFFKIKEKEPDRVINITFLYTIAKNIFIDEKRKKSEMLIDPHELFEKSWDFTEWDSLLEILYSTLPLRQAMLITLKDVFQYTSEEIAAMLRVSNESIKTALHRARTSLKKNTSPDTNKQPYNDNIINEFSSAVKNHQPLKIFYYYRLLQTENFKVMTNREKGFHAIFISDPDGNILQIFSRKSIAIGVKGREK</sequence>
<dbReference type="Proteomes" id="UP000077856">
    <property type="component" value="Chromosome"/>
</dbReference>
<dbReference type="NCBIfam" id="TIGR02937">
    <property type="entry name" value="sigma70-ECF"/>
    <property type="match status" value="1"/>
</dbReference>
<dbReference type="GO" id="GO:0003677">
    <property type="term" value="F:DNA binding"/>
    <property type="evidence" value="ECO:0007669"/>
    <property type="project" value="UniProtKB-KW"/>
</dbReference>
<gene>
    <name evidence="8" type="ORF">A361_03560</name>
</gene>
<evidence type="ECO:0000313" key="8">
    <source>
        <dbReference type="EMBL" id="AND38234.1"/>
    </source>
</evidence>
<dbReference type="Pfam" id="PF04542">
    <property type="entry name" value="Sigma70_r2"/>
    <property type="match status" value="1"/>
</dbReference>